<sequence>MDRTHDEFATLLSDLLSRGTNLDLAALETLKSHLVSHFRDEDEWMVETDFPPRACHMDEHAAVLRSAEDVLSMSRMGNFDAAPAFVAELARWFPGHLDFLDSALAAWMCKRAYGGKPVVFHRSRIRSVE</sequence>
<dbReference type="InterPro" id="IPR012827">
    <property type="entry name" value="Hemerythrin_metal-bd"/>
</dbReference>
<keyword evidence="6" id="KW-1185">Reference proteome</keyword>
<comment type="caution">
    <text evidence="5">The sequence shown here is derived from an EMBL/GenBank/DDBJ whole genome shotgun (WGS) entry which is preliminary data.</text>
</comment>
<gene>
    <name evidence="5" type="ORF">H8R02_01190</name>
</gene>
<evidence type="ECO:0000256" key="2">
    <source>
        <dbReference type="ARBA" id="ARBA00022723"/>
    </source>
</evidence>
<protein>
    <submittedName>
        <fullName evidence="5">Hemerythrin</fullName>
    </submittedName>
</protein>
<organism evidence="5 6">
    <name type="scientific">Ramlibacter albus</name>
    <dbReference type="NCBI Taxonomy" id="2079448"/>
    <lineage>
        <taxon>Bacteria</taxon>
        <taxon>Pseudomonadati</taxon>
        <taxon>Pseudomonadota</taxon>
        <taxon>Betaproteobacteria</taxon>
        <taxon>Burkholderiales</taxon>
        <taxon>Comamonadaceae</taxon>
        <taxon>Ramlibacter</taxon>
    </lineage>
</organism>
<evidence type="ECO:0000256" key="3">
    <source>
        <dbReference type="ARBA" id="ARBA00023004"/>
    </source>
</evidence>
<comment type="similarity">
    <text evidence="1">Belongs to the hemerythrin family.</text>
</comment>
<dbReference type="RefSeq" id="WP_187079519.1">
    <property type="nucleotide sequence ID" value="NZ_JACORU010000001.1"/>
</dbReference>
<dbReference type="InterPro" id="IPR035938">
    <property type="entry name" value="Hemerythrin-like_sf"/>
</dbReference>
<evidence type="ECO:0000256" key="1">
    <source>
        <dbReference type="ARBA" id="ARBA00010587"/>
    </source>
</evidence>
<reference evidence="5" key="1">
    <citation type="submission" date="2020-08" db="EMBL/GenBank/DDBJ databases">
        <title>Ramlibacter sp. GTP1 16S ribosomal RNA gene genome sequencing and assembly.</title>
        <authorList>
            <person name="Kang M."/>
        </authorList>
    </citation>
    <scope>NUCLEOTIDE SEQUENCE</scope>
    <source>
        <strain evidence="5">GTP1</strain>
    </source>
</reference>
<feature type="domain" description="Hemerythrin-like" evidence="4">
    <location>
        <begin position="1"/>
        <end position="105"/>
    </location>
</feature>
<keyword evidence="2" id="KW-0479">Metal-binding</keyword>
<evidence type="ECO:0000313" key="6">
    <source>
        <dbReference type="Proteomes" id="UP000596827"/>
    </source>
</evidence>
<dbReference type="GO" id="GO:0046872">
    <property type="term" value="F:metal ion binding"/>
    <property type="evidence" value="ECO:0007669"/>
    <property type="project" value="UniProtKB-KW"/>
</dbReference>
<dbReference type="Pfam" id="PF01814">
    <property type="entry name" value="Hemerythrin"/>
    <property type="match status" value="1"/>
</dbReference>
<dbReference type="SUPFAM" id="SSF47188">
    <property type="entry name" value="Hemerythrin-like"/>
    <property type="match status" value="1"/>
</dbReference>
<accession>A0A923M5I2</accession>
<dbReference type="Proteomes" id="UP000596827">
    <property type="component" value="Unassembled WGS sequence"/>
</dbReference>
<dbReference type="InterPro" id="IPR012312">
    <property type="entry name" value="Hemerythrin-like"/>
</dbReference>
<dbReference type="Gene3D" id="1.20.120.50">
    <property type="entry name" value="Hemerythrin-like"/>
    <property type="match status" value="1"/>
</dbReference>
<dbReference type="EMBL" id="JACORU010000001">
    <property type="protein sequence ID" value="MBC5763049.1"/>
    <property type="molecule type" value="Genomic_DNA"/>
</dbReference>
<proteinExistence type="inferred from homology"/>
<evidence type="ECO:0000313" key="5">
    <source>
        <dbReference type="EMBL" id="MBC5763049.1"/>
    </source>
</evidence>
<name>A0A923M5I2_9BURK</name>
<dbReference type="AlphaFoldDB" id="A0A923M5I2"/>
<evidence type="ECO:0000259" key="4">
    <source>
        <dbReference type="Pfam" id="PF01814"/>
    </source>
</evidence>
<keyword evidence="3" id="KW-0408">Iron</keyword>
<dbReference type="CDD" id="cd12107">
    <property type="entry name" value="Hemerythrin"/>
    <property type="match status" value="1"/>
</dbReference>